<reference evidence="4" key="1">
    <citation type="submission" date="2016-11" db="UniProtKB">
        <authorList>
            <consortium name="WormBaseParasite"/>
        </authorList>
    </citation>
    <scope>IDENTIFICATION</scope>
</reference>
<evidence type="ECO:0000313" key="4">
    <source>
        <dbReference type="WBParaSite" id="maker-unitig_16058-snap-gene-0.2-mRNA-1"/>
    </source>
</evidence>
<proteinExistence type="predicted"/>
<sequence>SNWQLTLSSGEKGCQPDTEISLVICGDRGESDVYEIKKAKQRLRLFPTATWSSRCGWCGIGELYKLRLQMSESAGDEWFVKEITLEHLTPDFELLRCPVNRWFSRLREPFEVVHEVLLIEHLK</sequence>
<protein>
    <submittedName>
        <fullName evidence="4">PLAT domain-containing protein</fullName>
    </submittedName>
</protein>
<dbReference type="Gene3D" id="2.60.60.20">
    <property type="entry name" value="PLAT/LH2 domain"/>
    <property type="match status" value="1"/>
</dbReference>
<keyword evidence="3" id="KW-1185">Reference proteome</keyword>
<organism evidence="3 4">
    <name type="scientific">Macrostomum lignano</name>
    <dbReference type="NCBI Taxonomy" id="282301"/>
    <lineage>
        <taxon>Eukaryota</taxon>
        <taxon>Metazoa</taxon>
        <taxon>Spiralia</taxon>
        <taxon>Lophotrochozoa</taxon>
        <taxon>Platyhelminthes</taxon>
        <taxon>Rhabditophora</taxon>
        <taxon>Macrostomorpha</taxon>
        <taxon>Macrostomida</taxon>
        <taxon>Macrostomidae</taxon>
        <taxon>Macrostomum</taxon>
    </lineage>
</organism>
<comment type="caution">
    <text evidence="1">Lacks conserved residue(s) required for the propagation of feature annotation.</text>
</comment>
<dbReference type="SUPFAM" id="SSF49723">
    <property type="entry name" value="Lipase/lipooxygenase domain (PLAT/LH2 domain)"/>
    <property type="match status" value="1"/>
</dbReference>
<dbReference type="InterPro" id="IPR036392">
    <property type="entry name" value="PLAT/LH2_dom_sf"/>
</dbReference>
<dbReference type="PROSITE" id="PS50095">
    <property type="entry name" value="PLAT"/>
    <property type="match status" value="1"/>
</dbReference>
<dbReference type="Pfam" id="PF01477">
    <property type="entry name" value="PLAT"/>
    <property type="match status" value="1"/>
</dbReference>
<name>A0A1I8F3C1_9PLAT</name>
<evidence type="ECO:0000256" key="1">
    <source>
        <dbReference type="PROSITE-ProRule" id="PRU00152"/>
    </source>
</evidence>
<dbReference type="InterPro" id="IPR001024">
    <property type="entry name" value="PLAT/LH2_dom"/>
</dbReference>
<evidence type="ECO:0000313" key="3">
    <source>
        <dbReference type="Proteomes" id="UP000095280"/>
    </source>
</evidence>
<dbReference type="Proteomes" id="UP000095280">
    <property type="component" value="Unplaced"/>
</dbReference>
<feature type="domain" description="PLAT" evidence="2">
    <location>
        <begin position="1"/>
        <end position="117"/>
    </location>
</feature>
<evidence type="ECO:0000259" key="2">
    <source>
        <dbReference type="PROSITE" id="PS50095"/>
    </source>
</evidence>
<accession>A0A1I8F3C1</accession>
<dbReference type="AlphaFoldDB" id="A0A1I8F3C1"/>
<dbReference type="WBParaSite" id="maker-unitig_16058-snap-gene-0.2-mRNA-1">
    <property type="protein sequence ID" value="maker-unitig_16058-snap-gene-0.2-mRNA-1"/>
    <property type="gene ID" value="maker-unitig_16058-snap-gene-0.2"/>
</dbReference>